<dbReference type="GO" id="GO:0005739">
    <property type="term" value="C:mitochondrion"/>
    <property type="evidence" value="ECO:0000318"/>
    <property type="project" value="GO_Central"/>
</dbReference>
<dbReference type="AlphaFoldDB" id="F7F1C9"/>
<evidence type="ECO:0000256" key="22">
    <source>
        <dbReference type="ARBA" id="ARBA00048408"/>
    </source>
</evidence>
<evidence type="ECO:0000256" key="13">
    <source>
        <dbReference type="ARBA" id="ARBA00023128"/>
    </source>
</evidence>
<evidence type="ECO:0000256" key="2">
    <source>
        <dbReference type="ARBA" id="ARBA00004765"/>
    </source>
</evidence>
<dbReference type="SMART" id="SM00563">
    <property type="entry name" value="PlsC"/>
    <property type="match status" value="1"/>
</dbReference>
<keyword evidence="8" id="KW-0597">Phosphoprotein</keyword>
<proteinExistence type="inferred from homology"/>
<comment type="catalytic activity">
    <reaction evidence="20">
        <text>1-acyl-sn-glycero-3-phospho-(1'-sn-glycerol) + an acyl-CoA = a 1,2-diacyl-sn-glycero-3-phospho-(1'-sn-glycerol) + CoA</text>
        <dbReference type="Rhea" id="RHEA:33203"/>
        <dbReference type="ChEBI" id="CHEBI:57287"/>
        <dbReference type="ChEBI" id="CHEBI:58342"/>
        <dbReference type="ChEBI" id="CHEBI:64716"/>
        <dbReference type="ChEBI" id="CHEBI:64840"/>
    </reaction>
    <physiologicalReaction direction="left-to-right" evidence="20">
        <dbReference type="Rhea" id="RHEA:33204"/>
    </physiologicalReaction>
</comment>
<dbReference type="OrthoDB" id="5962536at2759"/>
<evidence type="ECO:0000256" key="3">
    <source>
        <dbReference type="ARBA" id="ARBA00005189"/>
    </source>
</evidence>
<keyword evidence="29" id="KW-1185">Reference proteome</keyword>
<dbReference type="SUPFAM" id="SSF69593">
    <property type="entry name" value="Glycerol-3-phosphate (1)-acyltransferase"/>
    <property type="match status" value="1"/>
</dbReference>
<dbReference type="GO" id="GO:0009749">
    <property type="term" value="P:response to glucose"/>
    <property type="evidence" value="ECO:0007669"/>
    <property type="project" value="Ensembl"/>
</dbReference>
<name>F7F1C9_ORNAN</name>
<keyword evidence="9 25" id="KW-0808">Transferase</keyword>
<dbReference type="Pfam" id="PF19277">
    <property type="entry name" value="GPAT_C"/>
    <property type="match status" value="1"/>
</dbReference>
<comment type="similarity">
    <text evidence="4 25">Belongs to the GPAT/DAPAT family.</text>
</comment>
<evidence type="ECO:0000256" key="15">
    <source>
        <dbReference type="ARBA" id="ARBA00023209"/>
    </source>
</evidence>
<feature type="compositionally biased region" description="Acidic residues" evidence="26">
    <location>
        <begin position="690"/>
        <end position="699"/>
    </location>
</feature>
<dbReference type="OMA" id="RCKHTNE"/>
<comment type="catalytic activity">
    <reaction evidence="23">
        <text>sn-glycerol 3-phosphate + (9Z)-octadecenoyl-CoA = 1-(9Z-octadecenoyl)-sn-glycero-3-phosphate + CoA</text>
        <dbReference type="Rhea" id="RHEA:37199"/>
        <dbReference type="ChEBI" id="CHEBI:57287"/>
        <dbReference type="ChEBI" id="CHEBI:57387"/>
        <dbReference type="ChEBI" id="CHEBI:57597"/>
        <dbReference type="ChEBI" id="CHEBI:74544"/>
    </reaction>
    <physiologicalReaction direction="left-to-right" evidence="23">
        <dbReference type="Rhea" id="RHEA:37200"/>
    </physiologicalReaction>
</comment>
<evidence type="ECO:0000256" key="19">
    <source>
        <dbReference type="ARBA" id="ARBA00023344"/>
    </source>
</evidence>
<dbReference type="GO" id="GO:0006650">
    <property type="term" value="P:glycerophospholipid metabolic process"/>
    <property type="evidence" value="ECO:0000318"/>
    <property type="project" value="GO_Central"/>
</dbReference>
<keyword evidence="10" id="KW-1000">Mitochondrion outer membrane</keyword>
<dbReference type="GO" id="GO:0055089">
    <property type="term" value="P:fatty acid homeostasis"/>
    <property type="evidence" value="ECO:0007669"/>
    <property type="project" value="Ensembl"/>
</dbReference>
<dbReference type="PANTHER" id="PTHR12563">
    <property type="entry name" value="GLYCEROL-3-PHOSPHATE ACYLTRANSFERASE"/>
    <property type="match status" value="1"/>
</dbReference>
<evidence type="ECO:0000256" key="4">
    <source>
        <dbReference type="ARBA" id="ARBA00007937"/>
    </source>
</evidence>
<dbReference type="UniPathway" id="UPA00557">
    <property type="reaction ID" value="UER00612"/>
</dbReference>
<evidence type="ECO:0000256" key="17">
    <source>
        <dbReference type="ARBA" id="ARBA00023315"/>
    </source>
</evidence>
<comment type="subcellular location">
    <subcellularLocation>
        <location evidence="1">Mitochondrion outer membrane</location>
        <topology evidence="1">Peripheral membrane protein</topology>
    </subcellularLocation>
</comment>
<dbReference type="GO" id="GO:0070236">
    <property type="term" value="P:negative regulation of activation-induced cell death of T cells"/>
    <property type="evidence" value="ECO:0007669"/>
    <property type="project" value="Ensembl"/>
</dbReference>
<dbReference type="InterPro" id="IPR041728">
    <property type="entry name" value="GPAT/DHAPAT_LPLAT"/>
</dbReference>
<keyword evidence="17 25" id="KW-0012">Acyltransferase</keyword>
<dbReference type="InterPro" id="IPR002123">
    <property type="entry name" value="Plipid/glycerol_acylTrfase"/>
</dbReference>
<dbReference type="GO" id="GO:0004366">
    <property type="term" value="F:glycerol-3-phosphate O-acyltransferase activity"/>
    <property type="evidence" value="ECO:0000318"/>
    <property type="project" value="GO_Central"/>
</dbReference>
<evidence type="ECO:0000256" key="12">
    <source>
        <dbReference type="ARBA" id="ARBA00023098"/>
    </source>
</evidence>
<evidence type="ECO:0000259" key="27">
    <source>
        <dbReference type="SMART" id="SM00563"/>
    </source>
</evidence>
<evidence type="ECO:0000256" key="9">
    <source>
        <dbReference type="ARBA" id="ARBA00022679"/>
    </source>
</evidence>
<dbReference type="GO" id="GO:0005741">
    <property type="term" value="C:mitochondrial outer membrane"/>
    <property type="evidence" value="ECO:0007669"/>
    <property type="project" value="UniProtKB-SubCell"/>
</dbReference>
<evidence type="ECO:0000256" key="21">
    <source>
        <dbReference type="ARBA" id="ARBA00047573"/>
    </source>
</evidence>
<evidence type="ECO:0000256" key="11">
    <source>
        <dbReference type="ARBA" id="ARBA00022990"/>
    </source>
</evidence>
<evidence type="ECO:0000256" key="23">
    <source>
        <dbReference type="ARBA" id="ARBA00048672"/>
    </source>
</evidence>
<dbReference type="GO" id="GO:0040018">
    <property type="term" value="P:positive regulation of multicellular organism growth"/>
    <property type="evidence" value="ECO:0007669"/>
    <property type="project" value="Ensembl"/>
</dbReference>
<dbReference type="CDD" id="cd07993">
    <property type="entry name" value="LPLAT_DHAPAT-like"/>
    <property type="match status" value="1"/>
</dbReference>
<comment type="catalytic activity">
    <reaction evidence="19">
        <text>(9Z,12Z)-octadecadienoyl-CoA + sn-glycerol 3-phosphate = 1-(9Z,12Z)-octadecadienoyl-sn-glycero-3-phosphate + CoA</text>
        <dbReference type="Rhea" id="RHEA:37203"/>
        <dbReference type="ChEBI" id="CHEBI:57287"/>
        <dbReference type="ChEBI" id="CHEBI:57383"/>
        <dbReference type="ChEBI" id="CHEBI:57597"/>
        <dbReference type="ChEBI" id="CHEBI:74547"/>
    </reaction>
    <physiologicalReaction direction="left-to-right" evidence="19">
        <dbReference type="Rhea" id="RHEA:37204"/>
    </physiologicalReaction>
</comment>
<dbReference type="PIRSF" id="PIRSF500064">
    <property type="entry name" value="GPAT"/>
    <property type="match status" value="1"/>
</dbReference>
<keyword evidence="16 25" id="KW-1208">Phospholipid metabolism</keyword>
<dbReference type="Proteomes" id="UP000002279">
    <property type="component" value="Unplaced"/>
</dbReference>
<comment type="pathway">
    <text evidence="2 25">Phospholipid metabolism; CDP-diacylglycerol biosynthesis; CDP-diacylglycerol from sn-glycerol 3-phosphate: step 1/3.</text>
</comment>
<evidence type="ECO:0000256" key="18">
    <source>
        <dbReference type="ARBA" id="ARBA00023335"/>
    </source>
</evidence>
<comment type="catalytic activity">
    <reaction evidence="22">
        <text>sn-glycerol 3-phosphate + octadecanoyl-CoA = 1-octadecanoyl-sn-glycero-3-phosphate + CoA</text>
        <dbReference type="Rhea" id="RHEA:37195"/>
        <dbReference type="ChEBI" id="CHEBI:57287"/>
        <dbReference type="ChEBI" id="CHEBI:57394"/>
        <dbReference type="ChEBI" id="CHEBI:57597"/>
        <dbReference type="ChEBI" id="CHEBI:74565"/>
    </reaction>
    <physiologicalReaction direction="left-to-right" evidence="22">
        <dbReference type="Rhea" id="RHEA:37196"/>
    </physiologicalReaction>
</comment>
<organism evidence="28 29">
    <name type="scientific">Ornithorhynchus anatinus</name>
    <name type="common">Duckbill platypus</name>
    <dbReference type="NCBI Taxonomy" id="9258"/>
    <lineage>
        <taxon>Eukaryota</taxon>
        <taxon>Metazoa</taxon>
        <taxon>Chordata</taxon>
        <taxon>Craniata</taxon>
        <taxon>Vertebrata</taxon>
        <taxon>Euteleostomi</taxon>
        <taxon>Mammalia</taxon>
        <taxon>Monotremata</taxon>
        <taxon>Ornithorhynchidae</taxon>
        <taxon>Ornithorhynchus</taxon>
    </lineage>
</organism>
<dbReference type="EC" id="2.3.1.15" evidence="5 25"/>
<dbReference type="RefSeq" id="XP_001513362.2">
    <property type="nucleotide sequence ID" value="XM_001513312.5"/>
</dbReference>
<dbReference type="GO" id="GO:0051607">
    <property type="term" value="P:defense response to virus"/>
    <property type="evidence" value="ECO:0007669"/>
    <property type="project" value="Ensembl"/>
</dbReference>
<reference evidence="28" key="1">
    <citation type="submission" date="2025-08" db="UniProtKB">
        <authorList>
            <consortium name="Ensembl"/>
        </authorList>
    </citation>
    <scope>IDENTIFICATION</scope>
    <source>
        <strain evidence="28">Glennie</strain>
    </source>
</reference>
<evidence type="ECO:0000256" key="25">
    <source>
        <dbReference type="PIRNR" id="PIRNR000437"/>
    </source>
</evidence>
<evidence type="ECO:0000256" key="20">
    <source>
        <dbReference type="ARBA" id="ARBA00047480"/>
    </source>
</evidence>
<evidence type="ECO:0000256" key="14">
    <source>
        <dbReference type="ARBA" id="ARBA00023136"/>
    </source>
</evidence>
<comment type="catalytic activity">
    <reaction evidence="25">
        <text>sn-glycerol 3-phosphate + an acyl-CoA = a 1-acyl-sn-glycero-3-phosphate + CoA</text>
        <dbReference type="Rhea" id="RHEA:15325"/>
        <dbReference type="ChEBI" id="CHEBI:57287"/>
        <dbReference type="ChEBI" id="CHEBI:57597"/>
        <dbReference type="ChEBI" id="CHEBI:57970"/>
        <dbReference type="ChEBI" id="CHEBI:58342"/>
        <dbReference type="EC" id="2.3.1.15"/>
    </reaction>
</comment>
<dbReference type="RefSeq" id="XP_007665871.2">
    <property type="nucleotide sequence ID" value="XM_007667681.3"/>
</dbReference>
<evidence type="ECO:0000256" key="6">
    <source>
        <dbReference type="ARBA" id="ARBA00017577"/>
    </source>
</evidence>
<dbReference type="GO" id="GO:0006924">
    <property type="term" value="P:activation-induced cell death of T cells"/>
    <property type="evidence" value="ECO:0007669"/>
    <property type="project" value="Ensembl"/>
</dbReference>
<comment type="pathway">
    <text evidence="3">Lipid metabolism.</text>
</comment>
<dbReference type="CTD" id="57678"/>
<accession>F7F1C9</accession>
<dbReference type="GO" id="GO:0050798">
    <property type="term" value="P:activated T cell proliferation"/>
    <property type="evidence" value="ECO:0007669"/>
    <property type="project" value="Ensembl"/>
</dbReference>
<dbReference type="PIRSF" id="PIRSF000437">
    <property type="entry name" value="GPAT_DHAPAT"/>
    <property type="match status" value="1"/>
</dbReference>
<keyword evidence="14 25" id="KW-0472">Membrane</keyword>
<dbReference type="FunCoup" id="F7F1C9">
    <property type="interactions" value="815"/>
</dbReference>
<dbReference type="PANTHER" id="PTHR12563:SF16">
    <property type="entry name" value="GLYCEROL-3-PHOSPHATE ACYLTRANSFERASE 1, MITOCHONDRIAL"/>
    <property type="match status" value="1"/>
</dbReference>
<evidence type="ECO:0000256" key="16">
    <source>
        <dbReference type="ARBA" id="ARBA00023264"/>
    </source>
</evidence>
<dbReference type="GO" id="GO:0055091">
    <property type="term" value="P:phospholipid homeostasis"/>
    <property type="evidence" value="ECO:0007669"/>
    <property type="project" value="Ensembl"/>
</dbReference>
<evidence type="ECO:0000256" key="1">
    <source>
        <dbReference type="ARBA" id="ARBA00004450"/>
    </source>
</evidence>
<evidence type="ECO:0000256" key="5">
    <source>
        <dbReference type="ARBA" id="ARBA00013113"/>
    </source>
</evidence>
<dbReference type="GO" id="GO:0005886">
    <property type="term" value="C:plasma membrane"/>
    <property type="evidence" value="ECO:0007669"/>
    <property type="project" value="InterPro"/>
</dbReference>
<dbReference type="GO" id="GO:0042104">
    <property type="term" value="P:positive regulation of activated T cell proliferation"/>
    <property type="evidence" value="ECO:0007669"/>
    <property type="project" value="Ensembl"/>
</dbReference>
<dbReference type="GO" id="GO:0006655">
    <property type="term" value="P:phosphatidylglycerol biosynthetic process"/>
    <property type="evidence" value="ECO:0007669"/>
    <property type="project" value="Ensembl"/>
</dbReference>
<sequence>MDDSALSLGTIDVSYLSNSSEYSLSRCKHSNEEWGECDFRPTVFRSASLKWKETFMSRKRPFVGRCCYVCTPQSRDKLFNASIPSLGLRNVIYINDTHTRHRGWLARRICYMLFVQERDVHKGMFASNVAENVFNSTRVQEAIEEVASEWNSLDTSPPHESKAISKVKKKAKRILQEMVANVSPAMIRLTGWVLLKLFNSFFWNIQIHKGQLEMVKAAAEMNLPLIFLPVHKSHIDYLLLTFILFCHNIKAPYIAAGNNLNIPIFSTLIHKLGGFFIRRRLDETPDGKKDILYRALLFGHIEELLRQKQFLEIFLEGTRSRSGKTSCARAGLLSVVVDTLSTNAIPDVLVIPVGISYDRIIEGHYNGEQLGKPKKNESLWSVARGVFRMLRKNYGCVRVDFAQPFSLKEYLESQSQKPMLAPLSLEQALLPAILPSRPQDASDEGTAGVVVEARNLTDEPLRRQLIANLAEHVLFTANKSCAVMSTHIVACLLLYRHRQGIDLSKLVEDFFIMKEEVLARDFDLGFSGNSEDVVMHAIHLLGNCVTITNTSRNDEFFITPSTTIPSVFELNFYSNGVLHVFIMEAIIACSLYAILNKRCPNGANGISSNLISQEQLVRKAAGLCYLLSNEGTISLPCQTFYQVCHEAVGRFIQYGILVVAEQDDQEDISPGLPEQHWDKKLPEPLSWRSDEEDEDSDFGEEQRDCYLKVSQSKEHQEYIAFLQRLLGPLLEAYSSTAIFIHNFTGPVSETEYLQKLHKYLITRTERNVAVYDESATYCLVKNAVKIFKDIGVFKTTKQKRVSILELSNTFLPPCNRQKLLEYILSFVVL</sequence>
<dbReference type="KEGG" id="oaa:100080547"/>
<dbReference type="Bgee" id="ENSOANG00000001590">
    <property type="expression patterns" value="Expressed in heart and 8 other cell types or tissues"/>
</dbReference>
<dbReference type="GO" id="GO:0006637">
    <property type="term" value="P:acyl-CoA metabolic process"/>
    <property type="evidence" value="ECO:0007669"/>
    <property type="project" value="Ensembl"/>
</dbReference>
<dbReference type="GeneID" id="100080547"/>
<gene>
    <name evidence="28" type="primary">GPAM</name>
</gene>
<dbReference type="GO" id="GO:0019432">
    <property type="term" value="P:triglyceride biosynthetic process"/>
    <property type="evidence" value="ECO:0000318"/>
    <property type="project" value="GO_Central"/>
</dbReference>
<dbReference type="GO" id="GO:0006631">
    <property type="term" value="P:fatty acid metabolic process"/>
    <property type="evidence" value="ECO:0007669"/>
    <property type="project" value="Ensembl"/>
</dbReference>
<keyword evidence="7 25" id="KW-0444">Lipid biosynthesis</keyword>
<evidence type="ECO:0000256" key="8">
    <source>
        <dbReference type="ARBA" id="ARBA00022553"/>
    </source>
</evidence>
<dbReference type="InterPro" id="IPR045520">
    <property type="entry name" value="GPAT/DHAPAT_C"/>
</dbReference>
<dbReference type="Pfam" id="PF01553">
    <property type="entry name" value="Acyltransferase"/>
    <property type="match status" value="1"/>
</dbReference>
<comment type="catalytic activity">
    <reaction evidence="21">
        <text>sn-glycerol 3-phosphate + hexadecanoyl-CoA = 1-hexadecanoyl-sn-glycero-3-phosphate + CoA</text>
        <dbReference type="Rhea" id="RHEA:35723"/>
        <dbReference type="ChEBI" id="CHEBI:57287"/>
        <dbReference type="ChEBI" id="CHEBI:57379"/>
        <dbReference type="ChEBI" id="CHEBI:57518"/>
        <dbReference type="ChEBI" id="CHEBI:57597"/>
    </reaction>
    <physiologicalReaction direction="left-to-right" evidence="21">
        <dbReference type="Rhea" id="RHEA:35724"/>
    </physiologicalReaction>
</comment>
<feature type="domain" description="Phospholipid/glycerol acyltransferase" evidence="27">
    <location>
        <begin position="225"/>
        <end position="358"/>
    </location>
</feature>
<dbReference type="STRING" id="9258.ENSOANP00000002537"/>
<dbReference type="eggNOG" id="KOG3729">
    <property type="taxonomic scope" value="Eukaryota"/>
</dbReference>
<dbReference type="GeneTree" id="ENSGT00520000055570"/>
<dbReference type="InterPro" id="IPR022284">
    <property type="entry name" value="GPAT/DHAPAT"/>
</dbReference>
<dbReference type="RefSeq" id="XP_007665870.2">
    <property type="nucleotide sequence ID" value="XM_007667680.3"/>
</dbReference>
<keyword evidence="15 25" id="KW-0594">Phospholipid biosynthesis</keyword>
<evidence type="ECO:0000313" key="28">
    <source>
        <dbReference type="Ensembl" id="ENSOANP00000002537.5"/>
    </source>
</evidence>
<evidence type="ECO:0000256" key="10">
    <source>
        <dbReference type="ARBA" id="ARBA00022787"/>
    </source>
</evidence>
<dbReference type="Ensembl" id="ENSOANT00000002538.5">
    <property type="protein sequence ID" value="ENSOANP00000002537.5"/>
    <property type="gene ID" value="ENSOANG00000001590.5"/>
</dbReference>
<evidence type="ECO:0000256" key="24">
    <source>
        <dbReference type="ARBA" id="ARBA00049585"/>
    </source>
</evidence>
<dbReference type="GO" id="GO:0001817">
    <property type="term" value="P:regulation of cytokine production"/>
    <property type="evidence" value="ECO:0007669"/>
    <property type="project" value="Ensembl"/>
</dbReference>
<dbReference type="GO" id="GO:0016024">
    <property type="term" value="P:CDP-diacylglycerol biosynthetic process"/>
    <property type="evidence" value="ECO:0007669"/>
    <property type="project" value="UniProtKB-UniRule"/>
</dbReference>
<dbReference type="HOGENOM" id="CLU_016910_1_1_1"/>
<evidence type="ECO:0000313" key="29">
    <source>
        <dbReference type="Proteomes" id="UP000002279"/>
    </source>
</evidence>
<comment type="catalytic activity">
    <reaction evidence="18">
        <text>dodecanoyl-CoA + sn-glycerol 3-phosphate = 1-dodecanoyl-sn-glycerol 3-phosphate + CoA</text>
        <dbReference type="Rhea" id="RHEA:35727"/>
        <dbReference type="ChEBI" id="CHEBI:57287"/>
        <dbReference type="ChEBI" id="CHEBI:57375"/>
        <dbReference type="ChEBI" id="CHEBI:57597"/>
        <dbReference type="ChEBI" id="CHEBI:72682"/>
    </reaction>
    <physiologicalReaction direction="left-to-right" evidence="18">
        <dbReference type="Rhea" id="RHEA:35728"/>
    </physiologicalReaction>
</comment>
<reference evidence="28" key="2">
    <citation type="submission" date="2025-09" db="UniProtKB">
        <authorList>
            <consortium name="Ensembl"/>
        </authorList>
    </citation>
    <scope>IDENTIFICATION</scope>
    <source>
        <strain evidence="28">Glennie</strain>
    </source>
</reference>
<dbReference type="InterPro" id="IPR028354">
    <property type="entry name" value="GPAT_PlsB"/>
</dbReference>
<protein>
    <recommendedName>
        <fullName evidence="6 25">Glycerol-3-phosphate acyltransferase 1, mitochondrial</fullName>
        <ecNumber evidence="5 25">2.3.1.15</ecNumber>
    </recommendedName>
</protein>
<keyword evidence="13 25" id="KW-0496">Mitochondrion</keyword>
<keyword evidence="12 25" id="KW-0443">Lipid metabolism</keyword>
<dbReference type="InParanoid" id="F7F1C9"/>
<keyword evidence="11" id="KW-0007">Acetylation</keyword>
<evidence type="ECO:0000256" key="7">
    <source>
        <dbReference type="ARBA" id="ARBA00022516"/>
    </source>
</evidence>
<comment type="function">
    <text evidence="24">Mitochondrial membrane protein that catalyzes the essential first step of biosynthesis of glycerolipids such as triglycerides, phosphatidic acids and lysophosphatidic acids. Esterifies acyl-group from acyl-coenzyme A (acyl-CoA) to the sn-1 position of glycerol-3-phosphate, to produce lysophosphatidic acid. Has a narrow hydrophobic binding cleft that selects for a linear acyl chain. Catalytic activity is higher for substrates with a 16-carbon acyl chain.</text>
</comment>
<evidence type="ECO:0000256" key="26">
    <source>
        <dbReference type="SAM" id="MobiDB-lite"/>
    </source>
</evidence>
<feature type="region of interest" description="Disordered" evidence="26">
    <location>
        <begin position="667"/>
        <end position="700"/>
    </location>
</feature>